<protein>
    <recommendedName>
        <fullName evidence="3">Cytoplasmic protein</fullName>
    </recommendedName>
</protein>
<sequence>MAKMINDSVAKQKFETLRLVGQGTKKQQAFANAFAKIQKDLVKDESKVTVRIEPIEVNLVSAVKESYKEKFLFFFFPRTRVNYSVTLDVKVKITDIDINSLNFVSQQLPSPDKINIPHFGIFAKEEK</sequence>
<organism evidence="1 2">
    <name type="scientific">Paucilactobacillus hokkaidonensis</name>
    <dbReference type="NCBI Taxonomy" id="1193095"/>
    <lineage>
        <taxon>Bacteria</taxon>
        <taxon>Bacillati</taxon>
        <taxon>Bacillota</taxon>
        <taxon>Bacilli</taxon>
        <taxon>Lactobacillales</taxon>
        <taxon>Lactobacillaceae</taxon>
        <taxon>Paucilactobacillus</taxon>
    </lineage>
</organism>
<evidence type="ECO:0008006" key="3">
    <source>
        <dbReference type="Google" id="ProtNLM"/>
    </source>
</evidence>
<dbReference type="Proteomes" id="UP000051884">
    <property type="component" value="Unassembled WGS sequence"/>
</dbReference>
<accession>A0ABR5Q864</accession>
<dbReference type="EMBL" id="JQCH01000001">
    <property type="protein sequence ID" value="KRO11318.1"/>
    <property type="molecule type" value="Genomic_DNA"/>
</dbReference>
<dbReference type="NCBIfam" id="TIGR03578">
    <property type="entry name" value="EF_0831"/>
    <property type="match status" value="1"/>
</dbReference>
<dbReference type="InterPro" id="IPR020037">
    <property type="entry name" value="DUF4312"/>
</dbReference>
<name>A0ABR5Q864_9LACO</name>
<keyword evidence="2" id="KW-1185">Reference proteome</keyword>
<comment type="caution">
    <text evidence="1">The sequence shown here is derived from an EMBL/GenBank/DDBJ whole genome shotgun (WGS) entry which is preliminary data.</text>
</comment>
<dbReference type="Pfam" id="PF14189">
    <property type="entry name" value="DUF4312"/>
    <property type="match status" value="1"/>
</dbReference>
<evidence type="ECO:0000313" key="2">
    <source>
        <dbReference type="Proteomes" id="UP000051884"/>
    </source>
</evidence>
<proteinExistence type="predicted"/>
<evidence type="ECO:0000313" key="1">
    <source>
        <dbReference type="EMBL" id="KRO11318.1"/>
    </source>
</evidence>
<reference evidence="1 2" key="1">
    <citation type="journal article" date="2015" name="Genome Announc.">
        <title>Expanding the biotechnology potential of lactobacilli through comparative genomics of 213 strains and associated genera.</title>
        <authorList>
            <person name="Sun Z."/>
            <person name="Harris H.M."/>
            <person name="McCann A."/>
            <person name="Guo C."/>
            <person name="Argimon S."/>
            <person name="Zhang W."/>
            <person name="Yang X."/>
            <person name="Jeffery I.B."/>
            <person name="Cooney J.C."/>
            <person name="Kagawa T.F."/>
            <person name="Liu W."/>
            <person name="Song Y."/>
            <person name="Salvetti E."/>
            <person name="Wrobel A."/>
            <person name="Rasinkangas P."/>
            <person name="Parkhill J."/>
            <person name="Rea M.C."/>
            <person name="O'Sullivan O."/>
            <person name="Ritari J."/>
            <person name="Douillard F.P."/>
            <person name="Paul Ross R."/>
            <person name="Yang R."/>
            <person name="Briner A.E."/>
            <person name="Felis G.E."/>
            <person name="de Vos W.M."/>
            <person name="Barrangou R."/>
            <person name="Klaenhammer T.R."/>
            <person name="Caufield P.W."/>
            <person name="Cui Y."/>
            <person name="Zhang H."/>
            <person name="O'Toole P.W."/>
        </authorList>
    </citation>
    <scope>NUCLEOTIDE SEQUENCE [LARGE SCALE GENOMIC DNA]</scope>
    <source>
        <strain evidence="1 2">DSM 26202</strain>
    </source>
</reference>
<gene>
    <name evidence="1" type="ORF">IV59_GL000056</name>
</gene>